<dbReference type="Gene3D" id="1.20.140.150">
    <property type="match status" value="1"/>
</dbReference>
<feature type="transmembrane region" description="Helical" evidence="5">
    <location>
        <begin position="7"/>
        <end position="28"/>
    </location>
</feature>
<keyword evidence="6" id="KW-1185">Reference proteome</keyword>
<evidence type="ECO:0000313" key="8">
    <source>
        <dbReference type="WBParaSite" id="MBELARI_LOCUS889"/>
    </source>
</evidence>
<reference evidence="7 8" key="1">
    <citation type="submission" date="2024-02" db="UniProtKB">
        <authorList>
            <consortium name="WormBaseParasite"/>
        </authorList>
    </citation>
    <scope>IDENTIFICATION</scope>
</reference>
<dbReference type="Pfam" id="PF10242">
    <property type="entry name" value="L_HMGIC_fpl"/>
    <property type="match status" value="1"/>
</dbReference>
<protein>
    <submittedName>
        <fullName evidence="7 8">Uncharacterized protein</fullName>
    </submittedName>
</protein>
<sequence length="224" mass="24462">MASGLTCIGHFWTMLSLIATALIIGSVLSPEWLIGQVVVENRHMPAYFGIYKRCNYPIFDKQARKVLLIAECGIYESFAAMPSLYWQLSAVASFAGAALSLMLVFLLLPSMCLRDVITHGTAPIVGFFQIVAAILLSIAGVLYPFGWDNRQVRDACGEKADRFNPGGCQIGKALVSMCVGAALLVICCLLSLCGGKRRKRRGSEMVRQDEVIRGYEQPMSSTKA</sequence>
<evidence type="ECO:0000256" key="4">
    <source>
        <dbReference type="ARBA" id="ARBA00023136"/>
    </source>
</evidence>
<dbReference type="InterPro" id="IPR019372">
    <property type="entry name" value="LHFPL"/>
</dbReference>
<organism evidence="6 8">
    <name type="scientific">Mesorhabditis belari</name>
    <dbReference type="NCBI Taxonomy" id="2138241"/>
    <lineage>
        <taxon>Eukaryota</taxon>
        <taxon>Metazoa</taxon>
        <taxon>Ecdysozoa</taxon>
        <taxon>Nematoda</taxon>
        <taxon>Chromadorea</taxon>
        <taxon>Rhabditida</taxon>
        <taxon>Rhabditina</taxon>
        <taxon>Rhabditomorpha</taxon>
        <taxon>Rhabditoidea</taxon>
        <taxon>Rhabditidae</taxon>
        <taxon>Mesorhabditinae</taxon>
        <taxon>Mesorhabditis</taxon>
    </lineage>
</organism>
<accession>A0AAF3FNW9</accession>
<feature type="transmembrane region" description="Helical" evidence="5">
    <location>
        <begin position="173"/>
        <end position="193"/>
    </location>
</feature>
<keyword evidence="3 5" id="KW-1133">Transmembrane helix</keyword>
<dbReference type="GO" id="GO:0016020">
    <property type="term" value="C:membrane"/>
    <property type="evidence" value="ECO:0007669"/>
    <property type="project" value="UniProtKB-SubCell"/>
</dbReference>
<dbReference type="WBParaSite" id="MBELARI_LOCUS14335">
    <property type="protein sequence ID" value="MBELARI_LOCUS14335"/>
    <property type="gene ID" value="MBELARI_LOCUS14335"/>
</dbReference>
<dbReference type="AlphaFoldDB" id="A0AAF3FNW9"/>
<dbReference type="PANTHER" id="PTHR12489:SF16">
    <property type="entry name" value="LHFPL TETRASPAN SUBFAMILY MEMBER 6 PROTEIN-RELATED"/>
    <property type="match status" value="1"/>
</dbReference>
<name>A0AAF3FNW9_9BILA</name>
<dbReference type="WBParaSite" id="MBELARI_LOCUS889">
    <property type="protein sequence ID" value="MBELARI_LOCUS889"/>
    <property type="gene ID" value="MBELARI_LOCUS889"/>
</dbReference>
<evidence type="ECO:0000313" key="6">
    <source>
        <dbReference type="Proteomes" id="UP000887575"/>
    </source>
</evidence>
<evidence type="ECO:0000256" key="3">
    <source>
        <dbReference type="ARBA" id="ARBA00022989"/>
    </source>
</evidence>
<comment type="subcellular location">
    <subcellularLocation>
        <location evidence="1">Membrane</location>
        <topology evidence="1">Multi-pass membrane protein</topology>
    </subcellularLocation>
</comment>
<evidence type="ECO:0000313" key="7">
    <source>
        <dbReference type="WBParaSite" id="MBELARI_LOCUS14335"/>
    </source>
</evidence>
<evidence type="ECO:0000256" key="1">
    <source>
        <dbReference type="ARBA" id="ARBA00004141"/>
    </source>
</evidence>
<feature type="transmembrane region" description="Helical" evidence="5">
    <location>
        <begin position="120"/>
        <end position="143"/>
    </location>
</feature>
<feature type="transmembrane region" description="Helical" evidence="5">
    <location>
        <begin position="84"/>
        <end position="108"/>
    </location>
</feature>
<dbReference type="Proteomes" id="UP000887575">
    <property type="component" value="Unassembled WGS sequence"/>
</dbReference>
<evidence type="ECO:0000256" key="5">
    <source>
        <dbReference type="SAM" id="Phobius"/>
    </source>
</evidence>
<keyword evidence="2 5" id="KW-0812">Transmembrane</keyword>
<proteinExistence type="predicted"/>
<keyword evidence="4 5" id="KW-0472">Membrane</keyword>
<dbReference type="PANTHER" id="PTHR12489">
    <property type="entry name" value="LIPOMA HMGIC FUSION PARTNER-LIKE PROTEIN"/>
    <property type="match status" value="1"/>
</dbReference>
<evidence type="ECO:0000256" key="2">
    <source>
        <dbReference type="ARBA" id="ARBA00022692"/>
    </source>
</evidence>